<dbReference type="EMBL" id="VGLS01000749">
    <property type="protein sequence ID" value="MBM3225988.1"/>
    <property type="molecule type" value="Genomic_DNA"/>
</dbReference>
<protein>
    <submittedName>
        <fullName evidence="1">Uncharacterized protein</fullName>
    </submittedName>
</protein>
<organism evidence="1 2">
    <name type="scientific">Tectimicrobiota bacterium</name>
    <dbReference type="NCBI Taxonomy" id="2528274"/>
    <lineage>
        <taxon>Bacteria</taxon>
        <taxon>Pseudomonadati</taxon>
        <taxon>Nitrospinota/Tectimicrobiota group</taxon>
        <taxon>Candidatus Tectimicrobiota</taxon>
    </lineage>
</organism>
<proteinExistence type="predicted"/>
<dbReference type="AlphaFoldDB" id="A0A938B5T7"/>
<reference evidence="1" key="1">
    <citation type="submission" date="2019-03" db="EMBL/GenBank/DDBJ databases">
        <title>Lake Tanganyika Metagenome-Assembled Genomes (MAGs).</title>
        <authorList>
            <person name="Tran P."/>
        </authorList>
    </citation>
    <scope>NUCLEOTIDE SEQUENCE</scope>
    <source>
        <strain evidence="1">K_DeepCast_65m_m2_066</strain>
    </source>
</reference>
<comment type="caution">
    <text evidence="1">The sequence shown here is derived from an EMBL/GenBank/DDBJ whole genome shotgun (WGS) entry which is preliminary data.</text>
</comment>
<evidence type="ECO:0000313" key="2">
    <source>
        <dbReference type="Proteomes" id="UP000712673"/>
    </source>
</evidence>
<sequence length="119" mass="13419">MGEQSMLDRQEAFAGKHRRQLATFLRRWQGGKARLWAFHASHCSLTIRIESATKPGNLHIVCLGPEHIHGPVAWENCCFEIVDNMRADGEEGYLLRDEAAGFAVRTEEIEVAENCQPLS</sequence>
<name>A0A938B5T7_UNCTE</name>
<gene>
    <name evidence="1" type="ORF">FJZ47_19630</name>
</gene>
<dbReference type="Proteomes" id="UP000712673">
    <property type="component" value="Unassembled WGS sequence"/>
</dbReference>
<accession>A0A938B5T7</accession>
<evidence type="ECO:0000313" key="1">
    <source>
        <dbReference type="EMBL" id="MBM3225988.1"/>
    </source>
</evidence>